<dbReference type="HOGENOM" id="CLU_232070_0_0_3"/>
<dbReference type="InterPro" id="IPR011990">
    <property type="entry name" value="TPR-like_helical_dom_sf"/>
</dbReference>
<evidence type="ECO:0000259" key="1">
    <source>
        <dbReference type="Pfam" id="PF24407"/>
    </source>
</evidence>
<dbReference type="Proteomes" id="UP000010471">
    <property type="component" value="Plasmid pMIC7113.01"/>
</dbReference>
<sequence>MLSPRVNPNLPPNFYELGEYDFQDMCCDVFSVQHEIATCDVYGTRGQGQDGIDLLAHCDDGIHTEVGQCKCYEDFPPRQIREASDEFLKHIDYWQTQKVRRFILFVGCELTQNQRQREILIQKQRFAELGIQYEAWSASTLRQKLAPHPEIVYRYLKSQEWVEKICGRVPQQYPQFPENSQETQLAFGVLSSKIGHLSSELSKERAKQLDEFRELYRQGYLQQAFACLEALRHDSNWDVFEKPLQAQILQSLSSYVLSVEHDAEKAKALAEQARAIAPETDDSLLQVLISYHAQGAEAALRLISNASSIDLFNLELGLLLELGRTEEVITKLQTLPQGLEPDAETNRIHALALLDKGDIAGAQVKIQQARYEKPNWEKIRASEATINYFSVLSPAIPKQLIDFAQPVDWSLIKRDDESLHRLRKAAEEYKQLASQTERGEKQQKYWQIWHLVCLANDPERQSEAQELCSALLAEDPTNPQAIIWRTVRNYQIDLSTSQQALEALVQEESNDLDRIVALLGIYLYLETPKPALELLHRTRETFEQTGNRDVWLFWHVQTLAIDGEVETALQESETFSNPAVRRSIRSAILREQARVSGNWQAFAEYLETCWQESHNGQYLSEACQLRASLQDWAYVADRADDLVNSVGTPDALSLAAQCAGQAGRFEQCFQLLNDHQKLFPGSTLPPYLRRLRAYCQARLGLISQAVAEAEELARSHETVENLVTLMNLQLNQGDLRGLASTASRLLKQEDVHPISLLRATRCLLSEDPTLARQLWQRTVTVPIEAEILGEVITLGYNLGLDREMQPFVHRARVLAINGEGPFQAVRIRELLELHQEWAENAALINQKYNNAELPIHLIAQTRRFALTNIFRVLPRANTNNPNPHCQAAVLARYGARPFPEGFADSSTQWQLHLDISAFLLAAHLGILDALEQRFRPIRISPTLPTALLQECEHFLLHQPSRLNSYREILRLNQSGQLRELPQPLNGNCDELIEKLGEQLAILLEQARTENGFVVEFLPLEQLDAKGVMQPIVLDETDQQRFINCRGLVEALKEQGVLSNSAYETALNNLGDQRYADLPPKLPTRNDLIVLNSELAVLLAGSDLLARVCRYFRVFVTHQCVGEAQVTINGSEYSAESVRWLRELIQRVSTGLERGTYEAIALSNHDSDRELEFQPSWDANGLTAYDLFTYASQPSDVIWIDDRCFSKFPYRDGRTPIIGVLEILEALRVSGDLREANYYEKILQLRAGNIRYIPITSKEVIHHLKQARVRYGRVQETEELSIIRRYMASCLLDSHRLQRPPMPEGSPSPDGEMMFVIECFRATQEAISDVWADNSLSEEMAVAYSDWVLENLYTGAFGARHLLPSVDSNSDGLDLISNDISSLYFRGIQLWRIENNDTPQALSRRQQYFRWLESRITENRFKANPEVITSVARLIKDIILYLGREREGDESLQVVNRLMLKEFYRDLPDVLQDELKTEPELMAYFQIQMVESINLTLPDSSTPLVFPASDFFSAIATAVNGEEASLTALQPQITFKIRAVQNGSSIQLRFINEASSAIYAWQNDVMLLASNNPNVREQALRSHRFWFDCDNATFERVVSEIVSTTDLRRRVDLANEWREQSAAVFYSSFEQKLHDDRGFTIDELIPPSGAGLLRHFHLEQYATESLSFHEKLSWAAESLLAAEGLEICLERLCCLPVKLPVQVRETFRELPSSERRAVLDRLASRLTTPVCQLHLIDLALLSPDSTDLVQRILDELCGDVGELQFRLFQAILNLLSGEFSYWHETRKWLPSMRLAMIWAQASKLYNLLYHPTLQLEEFVQGLEEHSKLRAISADLLDLNPEFWNDVLHPRRLNRIKLVVHGLATVLSGCEPEILKALEITEKISAFAVRTLEEQQFLDSQLWRDESSLAQDNLDSLLGGERSEYLASLLGVELGQQIASEQLKAAAENALDSLINEPSTKEKWLLIITVIGDLPIYRDLREKFSNLLNNLDIVELYRAEPSTALFALMVASDHAANSGDENLRSKLEQELVAIVGLINSQKQEEPVNCEIADDVLESALKLAVRANDPYTTSRFLNSLLEKIFSACPRFVSWRANGLSRGVRELPTNQLHGCWKTVLLLRALCNNE</sequence>
<name>K9WNM0_9CYAN</name>
<proteinExistence type="predicted"/>
<organism evidence="2 3">
    <name type="scientific">Allocoleopsis franciscana PCC 7113</name>
    <dbReference type="NCBI Taxonomy" id="1173027"/>
    <lineage>
        <taxon>Bacteria</taxon>
        <taxon>Bacillati</taxon>
        <taxon>Cyanobacteriota</taxon>
        <taxon>Cyanophyceae</taxon>
        <taxon>Coleofasciculales</taxon>
        <taxon>Coleofasciculaceae</taxon>
        <taxon>Allocoleopsis</taxon>
        <taxon>Allocoleopsis franciscana</taxon>
    </lineage>
</organism>
<keyword evidence="3" id="KW-1185">Reference proteome</keyword>
<dbReference type="KEGG" id="mic:Mic7113_6418"/>
<dbReference type="PATRIC" id="fig|1173027.3.peg.7096"/>
<protein>
    <recommendedName>
        <fullName evidence="1">HTH domain-containing protein</fullName>
    </recommendedName>
</protein>
<dbReference type="SUPFAM" id="SSF48452">
    <property type="entry name" value="TPR-like"/>
    <property type="match status" value="1"/>
</dbReference>
<gene>
    <name evidence="2" type="ORF">Mic7113_6418</name>
</gene>
<evidence type="ECO:0000313" key="2">
    <source>
        <dbReference type="EMBL" id="AFZ22000.1"/>
    </source>
</evidence>
<dbReference type="Pfam" id="PF24407">
    <property type="entry name" value="HTH_upst_double_PIN"/>
    <property type="match status" value="1"/>
</dbReference>
<dbReference type="RefSeq" id="WP_015186127.1">
    <property type="nucleotide sequence ID" value="NC_019739.1"/>
</dbReference>
<accession>K9WNM0</accession>
<evidence type="ECO:0000313" key="3">
    <source>
        <dbReference type="Proteomes" id="UP000010471"/>
    </source>
</evidence>
<dbReference type="InterPro" id="IPR056620">
    <property type="entry name" value="HTH_next_PIN-TPR-GreABC"/>
</dbReference>
<geneLocation type="plasmid" evidence="2 3">
    <name>pMIC7113.01</name>
</geneLocation>
<feature type="domain" description="HTH" evidence="1">
    <location>
        <begin position="827"/>
        <end position="896"/>
    </location>
</feature>
<dbReference type="OrthoDB" id="580777at2"/>
<dbReference type="EMBL" id="CP003631">
    <property type="protein sequence ID" value="AFZ22000.1"/>
    <property type="molecule type" value="Genomic_DNA"/>
</dbReference>
<reference evidence="2 3" key="1">
    <citation type="submission" date="2012-06" db="EMBL/GenBank/DDBJ databases">
        <title>Finished plasmid 1 of genome of Microcoleus sp. PCC 7113.</title>
        <authorList>
            <consortium name="US DOE Joint Genome Institute"/>
            <person name="Gugger M."/>
            <person name="Coursin T."/>
            <person name="Rippka R."/>
            <person name="Tandeau De Marsac N."/>
            <person name="Huntemann M."/>
            <person name="Wei C.-L."/>
            <person name="Han J."/>
            <person name="Detter J.C."/>
            <person name="Han C."/>
            <person name="Tapia R."/>
            <person name="Chen A."/>
            <person name="Kyrpides N."/>
            <person name="Mavromatis K."/>
            <person name="Markowitz V."/>
            <person name="Szeto E."/>
            <person name="Ivanova N."/>
            <person name="Pagani I."/>
            <person name="Pati A."/>
            <person name="Goodwin L."/>
            <person name="Nordberg H.P."/>
            <person name="Cantor M.N."/>
            <person name="Hua S.X."/>
            <person name="Woyke T."/>
            <person name="Kerfeld C.A."/>
        </authorList>
    </citation>
    <scope>NUCLEOTIDE SEQUENCE [LARGE SCALE GENOMIC DNA]</scope>
    <source>
        <strain evidence="2 3">PCC 7113</strain>
        <plasmid evidence="2 3">pMIC7113.01</plasmid>
    </source>
</reference>
<keyword evidence="2" id="KW-0614">Plasmid</keyword>